<dbReference type="Proteomes" id="UP000319949">
    <property type="component" value="Unassembled WGS sequence"/>
</dbReference>
<dbReference type="RefSeq" id="WP_063692080.1">
    <property type="nucleotide sequence ID" value="NZ_LVEM01000004.1"/>
</dbReference>
<dbReference type="STRING" id="1803665.GCA_001641335_06276"/>
<sequence length="254" mass="28231">MIGSRLIFFFVLVVAMAGGAEVKSQTADSQRPRLAERLAAEIAHEMDVRGTRMPPNTPVAFESATSHDQVVELRWVTRDPSLFSAFRNGFNSERVRVTKATRYCTERNMAAMAQGVVIHEILTPSDGSEPLDYRIDMSVCEVLPKLQPADPATLVELARKVASAEEARKARPSGWFRLDQAAAHDGVVEESYTIRDAAAMNAMLADRAHHEGVQKDYFCPTFRAEIFRGVTLHLVYVSPDGRPVYDFAISRSNC</sequence>
<protein>
    <submittedName>
        <fullName evidence="1">Uncharacterized protein</fullName>
    </submittedName>
</protein>
<evidence type="ECO:0000313" key="1">
    <source>
        <dbReference type="EMBL" id="TWA94422.1"/>
    </source>
</evidence>
<name>A0A560DBJ3_9BRAD</name>
<dbReference type="AlphaFoldDB" id="A0A560DBJ3"/>
<reference evidence="1 2" key="1">
    <citation type="submission" date="2019-06" db="EMBL/GenBank/DDBJ databases">
        <title>Genomic Encyclopedia of Type Strains, Phase IV (KMG-V): Genome sequencing to study the core and pangenomes of soil and plant-associated prokaryotes.</title>
        <authorList>
            <person name="Whitman W."/>
        </authorList>
    </citation>
    <scope>NUCLEOTIDE SEQUENCE [LARGE SCALE GENOMIC DNA]</scope>
    <source>
        <strain evidence="1 2">BR 510</strain>
    </source>
</reference>
<accession>A0A560DBJ3</accession>
<gene>
    <name evidence="1" type="ORF">FBZ96_108154</name>
</gene>
<evidence type="ECO:0000313" key="2">
    <source>
        <dbReference type="Proteomes" id="UP000319949"/>
    </source>
</evidence>
<organism evidence="1 2">
    <name type="scientific">Bradyrhizobium stylosanthis</name>
    <dbReference type="NCBI Taxonomy" id="1803665"/>
    <lineage>
        <taxon>Bacteria</taxon>
        <taxon>Pseudomonadati</taxon>
        <taxon>Pseudomonadota</taxon>
        <taxon>Alphaproteobacteria</taxon>
        <taxon>Hyphomicrobiales</taxon>
        <taxon>Nitrobacteraceae</taxon>
        <taxon>Bradyrhizobium</taxon>
    </lineage>
</organism>
<dbReference type="EMBL" id="VITK01000008">
    <property type="protein sequence ID" value="TWA94422.1"/>
    <property type="molecule type" value="Genomic_DNA"/>
</dbReference>
<proteinExistence type="predicted"/>
<comment type="caution">
    <text evidence="1">The sequence shown here is derived from an EMBL/GenBank/DDBJ whole genome shotgun (WGS) entry which is preliminary data.</text>
</comment>
<keyword evidence="2" id="KW-1185">Reference proteome</keyword>